<organism evidence="1 2">
    <name type="scientific">Carya illinoinensis</name>
    <name type="common">Pecan</name>
    <dbReference type="NCBI Taxonomy" id="32201"/>
    <lineage>
        <taxon>Eukaryota</taxon>
        <taxon>Viridiplantae</taxon>
        <taxon>Streptophyta</taxon>
        <taxon>Embryophyta</taxon>
        <taxon>Tracheophyta</taxon>
        <taxon>Spermatophyta</taxon>
        <taxon>Magnoliopsida</taxon>
        <taxon>eudicotyledons</taxon>
        <taxon>Gunneridae</taxon>
        <taxon>Pentapetalae</taxon>
        <taxon>rosids</taxon>
        <taxon>fabids</taxon>
        <taxon>Fagales</taxon>
        <taxon>Juglandaceae</taxon>
        <taxon>Carya</taxon>
    </lineage>
</organism>
<comment type="caution">
    <text evidence="1">The sequence shown here is derived from an EMBL/GenBank/DDBJ whole genome shotgun (WGS) entry which is preliminary data.</text>
</comment>
<protein>
    <submittedName>
        <fullName evidence="1">Uncharacterized protein</fullName>
    </submittedName>
</protein>
<evidence type="ECO:0000313" key="2">
    <source>
        <dbReference type="Proteomes" id="UP000811609"/>
    </source>
</evidence>
<evidence type="ECO:0000313" key="1">
    <source>
        <dbReference type="EMBL" id="KAG6646927.1"/>
    </source>
</evidence>
<dbReference type="Proteomes" id="UP000811609">
    <property type="component" value="Chromosome 7"/>
</dbReference>
<accession>A0A8T1PZQ7</accession>
<dbReference type="AlphaFoldDB" id="A0A8T1PZQ7"/>
<name>A0A8T1PZQ7_CARIL</name>
<keyword evidence="2" id="KW-1185">Reference proteome</keyword>
<reference evidence="1" key="1">
    <citation type="submission" date="2020-12" db="EMBL/GenBank/DDBJ databases">
        <title>WGS assembly of Carya illinoinensis cv. Pawnee.</title>
        <authorList>
            <person name="Platts A."/>
            <person name="Shu S."/>
            <person name="Wright S."/>
            <person name="Barry K."/>
            <person name="Edger P."/>
            <person name="Pires J.C."/>
            <person name="Schmutz J."/>
        </authorList>
    </citation>
    <scope>NUCLEOTIDE SEQUENCE</scope>
    <source>
        <tissue evidence="1">Leaf</tissue>
    </source>
</reference>
<dbReference type="EMBL" id="CM031815">
    <property type="protein sequence ID" value="KAG6646927.1"/>
    <property type="molecule type" value="Genomic_DNA"/>
</dbReference>
<proteinExistence type="predicted"/>
<sequence>MELSTSTANPSFFFNHSSISSFPFSEFLSSTTPKIPPASSASLFLRSKHSPISGNKRRRIKSHTFISRTAHFNPVAKVMDANL</sequence>
<gene>
    <name evidence="1" type="ORF">CIPAW_07G042600</name>
</gene>